<dbReference type="Gene3D" id="2.170.16.10">
    <property type="entry name" value="Hedgehog/Intein (Hint) domain"/>
    <property type="match status" value="2"/>
</dbReference>
<feature type="domain" description="UvrD-like helicase C-terminal" evidence="14">
    <location>
        <begin position="658"/>
        <end position="955"/>
    </location>
</feature>
<protein>
    <recommendedName>
        <fullName evidence="9">DNA 3'-5' helicase</fullName>
        <ecNumber evidence="9">5.6.2.4</ecNumber>
    </recommendedName>
</protein>
<dbReference type="InterPro" id="IPR014016">
    <property type="entry name" value="UvrD-like_ATP-bd"/>
</dbReference>
<evidence type="ECO:0000256" key="12">
    <source>
        <dbReference type="SAM" id="MobiDB-lite"/>
    </source>
</evidence>
<feature type="region of interest" description="Disordered" evidence="12">
    <location>
        <begin position="800"/>
        <end position="824"/>
    </location>
</feature>
<dbReference type="GO" id="GO:0003677">
    <property type="term" value="F:DNA binding"/>
    <property type="evidence" value="ECO:0007669"/>
    <property type="project" value="UniProtKB-KW"/>
</dbReference>
<comment type="catalytic activity">
    <reaction evidence="10">
        <text>ATP + H2O = ADP + phosphate + H(+)</text>
        <dbReference type="Rhea" id="RHEA:13065"/>
        <dbReference type="ChEBI" id="CHEBI:15377"/>
        <dbReference type="ChEBI" id="CHEBI:15378"/>
        <dbReference type="ChEBI" id="CHEBI:30616"/>
        <dbReference type="ChEBI" id="CHEBI:43474"/>
        <dbReference type="ChEBI" id="CHEBI:456216"/>
        <dbReference type="EC" id="5.6.2.4"/>
    </reaction>
</comment>
<evidence type="ECO:0000256" key="10">
    <source>
        <dbReference type="ARBA" id="ARBA00048988"/>
    </source>
</evidence>
<dbReference type="InterPro" id="IPR027417">
    <property type="entry name" value="P-loop_NTPase"/>
</dbReference>
<dbReference type="InterPro" id="IPR036844">
    <property type="entry name" value="Hint_dom_sf"/>
</dbReference>
<dbReference type="GO" id="GO:0033202">
    <property type="term" value="C:DNA helicase complex"/>
    <property type="evidence" value="ECO:0007669"/>
    <property type="project" value="TreeGrafter"/>
</dbReference>
<evidence type="ECO:0000256" key="8">
    <source>
        <dbReference type="ARBA" id="ARBA00034617"/>
    </source>
</evidence>
<evidence type="ECO:0000256" key="3">
    <source>
        <dbReference type="ARBA" id="ARBA00022801"/>
    </source>
</evidence>
<dbReference type="InterPro" id="IPR003586">
    <property type="entry name" value="Hint_dom_C"/>
</dbReference>
<dbReference type="GO" id="GO:0043138">
    <property type="term" value="F:3'-5' DNA helicase activity"/>
    <property type="evidence" value="ECO:0007669"/>
    <property type="project" value="UniProtKB-EC"/>
</dbReference>
<feature type="domain" description="UvrD-like helicase ATP-binding" evidence="13">
    <location>
        <begin position="6"/>
        <end position="657"/>
    </location>
</feature>
<dbReference type="CDD" id="cd17932">
    <property type="entry name" value="DEXQc_UvrD"/>
    <property type="match status" value="1"/>
</dbReference>
<dbReference type="GO" id="GO:0009314">
    <property type="term" value="P:response to radiation"/>
    <property type="evidence" value="ECO:0007669"/>
    <property type="project" value="UniProtKB-ARBA"/>
</dbReference>
<dbReference type="GO" id="GO:0016887">
    <property type="term" value="F:ATP hydrolysis activity"/>
    <property type="evidence" value="ECO:0007669"/>
    <property type="project" value="RHEA"/>
</dbReference>
<dbReference type="SUPFAM" id="SSF52540">
    <property type="entry name" value="P-loop containing nucleoside triphosphate hydrolases"/>
    <property type="match status" value="3"/>
</dbReference>
<comment type="similarity">
    <text evidence="1">Belongs to the helicase family. UvrD subfamily.</text>
</comment>
<dbReference type="Gene3D" id="1.10.486.10">
    <property type="entry name" value="PCRA, domain 4"/>
    <property type="match status" value="1"/>
</dbReference>
<dbReference type="Gene3D" id="1.10.10.160">
    <property type="match status" value="1"/>
</dbReference>
<keyword evidence="3 11" id="KW-0378">Hydrolase</keyword>
<keyword evidence="2 11" id="KW-0547">Nucleotide-binding</keyword>
<dbReference type="CDD" id="cd00081">
    <property type="entry name" value="Hint"/>
    <property type="match status" value="1"/>
</dbReference>
<dbReference type="PROSITE" id="PS51217">
    <property type="entry name" value="UVRD_HELICASE_CTER"/>
    <property type="match status" value="1"/>
</dbReference>
<dbReference type="GO" id="GO:0005829">
    <property type="term" value="C:cytosol"/>
    <property type="evidence" value="ECO:0007669"/>
    <property type="project" value="TreeGrafter"/>
</dbReference>
<evidence type="ECO:0000256" key="7">
    <source>
        <dbReference type="ARBA" id="ARBA00023235"/>
    </source>
</evidence>
<dbReference type="GO" id="GO:0000725">
    <property type="term" value="P:recombinational repair"/>
    <property type="evidence" value="ECO:0007669"/>
    <property type="project" value="TreeGrafter"/>
</dbReference>
<dbReference type="FunFam" id="1.10.10.160:FF:000001">
    <property type="entry name" value="ATP-dependent DNA helicase"/>
    <property type="match status" value="1"/>
</dbReference>
<proteinExistence type="inferred from homology"/>
<dbReference type="Pfam" id="PF14890">
    <property type="entry name" value="Intein_splicing"/>
    <property type="match status" value="1"/>
</dbReference>
<evidence type="ECO:0000256" key="2">
    <source>
        <dbReference type="ARBA" id="ARBA00022741"/>
    </source>
</evidence>
<feature type="binding site" evidence="11">
    <location>
        <begin position="27"/>
        <end position="34"/>
    </location>
    <ligand>
        <name>ATP</name>
        <dbReference type="ChEBI" id="CHEBI:30616"/>
    </ligand>
</feature>
<evidence type="ECO:0000256" key="9">
    <source>
        <dbReference type="ARBA" id="ARBA00034808"/>
    </source>
</evidence>
<accession>A0A1F8GCT3</accession>
<organism evidence="15 16">
    <name type="scientific">Candidatus Yanofskybacteria bacterium RIFCSPLOWO2_01_FULL_42_49</name>
    <dbReference type="NCBI Taxonomy" id="1802694"/>
    <lineage>
        <taxon>Bacteria</taxon>
        <taxon>Candidatus Yanofskyibacteriota</taxon>
    </lineage>
</organism>
<evidence type="ECO:0000256" key="5">
    <source>
        <dbReference type="ARBA" id="ARBA00022840"/>
    </source>
</evidence>
<keyword evidence="5 11" id="KW-0067">ATP-binding</keyword>
<keyword evidence="7" id="KW-0413">Isomerase</keyword>
<evidence type="ECO:0000256" key="11">
    <source>
        <dbReference type="PROSITE-ProRule" id="PRU00560"/>
    </source>
</evidence>
<comment type="catalytic activity">
    <reaction evidence="8">
        <text>Couples ATP hydrolysis with the unwinding of duplex DNA by translocating in the 3'-5' direction.</text>
        <dbReference type="EC" id="5.6.2.4"/>
    </reaction>
</comment>
<evidence type="ECO:0000313" key="16">
    <source>
        <dbReference type="Proteomes" id="UP000178227"/>
    </source>
</evidence>
<dbReference type="InterPro" id="IPR000212">
    <property type="entry name" value="DNA_helicase_UvrD/REP"/>
</dbReference>
<dbReference type="STRING" id="1802694.A2918_04035"/>
<dbReference type="PROSITE" id="PS50818">
    <property type="entry name" value="INTEIN_C_TER"/>
    <property type="match status" value="1"/>
</dbReference>
<dbReference type="PANTHER" id="PTHR11070:SF2">
    <property type="entry name" value="ATP-DEPENDENT DNA HELICASE SRS2"/>
    <property type="match status" value="1"/>
</dbReference>
<dbReference type="GO" id="GO:0005524">
    <property type="term" value="F:ATP binding"/>
    <property type="evidence" value="ECO:0007669"/>
    <property type="project" value="UniProtKB-UniRule"/>
</dbReference>
<dbReference type="InterPro" id="IPR030934">
    <property type="entry name" value="Intein_C"/>
</dbReference>
<dbReference type="InterPro" id="IPR013986">
    <property type="entry name" value="DExx_box_DNA_helicase_dom_sf"/>
</dbReference>
<dbReference type="Pfam" id="PF00580">
    <property type="entry name" value="UvrD-helicase"/>
    <property type="match status" value="1"/>
</dbReference>
<dbReference type="GO" id="GO:0016539">
    <property type="term" value="P:intein-mediated protein splicing"/>
    <property type="evidence" value="ECO:0007669"/>
    <property type="project" value="InterPro"/>
</dbReference>
<evidence type="ECO:0000256" key="4">
    <source>
        <dbReference type="ARBA" id="ARBA00022806"/>
    </source>
</evidence>
<dbReference type="Proteomes" id="UP000178227">
    <property type="component" value="Unassembled WGS sequence"/>
</dbReference>
<evidence type="ECO:0000256" key="6">
    <source>
        <dbReference type="ARBA" id="ARBA00023125"/>
    </source>
</evidence>
<keyword evidence="6" id="KW-0238">DNA-binding</keyword>
<gene>
    <name evidence="15" type="ORF">A2918_04035</name>
</gene>
<comment type="caution">
    <text evidence="15">The sequence shown here is derived from an EMBL/GenBank/DDBJ whole genome shotgun (WGS) entry which is preliminary data.</text>
</comment>
<sequence>MDKIFYDLNDKQAEAVKIIDGPVLVISGPGSGKTKCLTHRVAHLISTGVKPENILCLTFTNKAAGEMRERVSRLLEVKPQFSRGLIFATPLIGTFHSIGLKILRREIHHLNYRSNFTIFDADDQKSLVKRIIAELELDSKKTNPSAVLSRISRLKTEFIEPKDAPSEEFFEKVVGNIYKRYQEELKNLNAVDFDDLIVLCVKIFQQNSETLKKYQNLWKYMLVDEYQDTSRDQYEFISLLAKANRNLFCIGDDAQCLPPKTEVKTEKGFKNIEDIGVGETILSPAGLGNTCYAMVTGTKKRYYKGPLLEIQTKLGYKLRSTPNHVTFGKLLPSKNFFITYLMFSEKIGYRIGITVGERHPKSSKPALGLNVRANQEKSDKMWILKISPSRADAQYWEAYYAYKYGIPTTIFFADRGKGVSNKMILTQKHIDNLYKAIPSAERAANLMLDEYIYHEYPHHRPQATVRYQTRRIAVNLNYFGAAPGPHIKNSLFRGARVSINNRNEDIKKLLIKEGFNTRKGKASTWRVETSRRDNGDAELLAQKLSSLCNVEISKNALITDLRFSFLPTSQIHPHMTIPVFNGNKIINDEVVGVKKTNYSGFVYDLNIKRTHTFIADNFPVHNSIYQFRRADIRNILNFQKDYPDAKVVMLEQNYRSTKSIITAASHLIANNKNQVSKELWTDNNEGEKILAKELLNERQEAGFIVSTVRDMVKKGRKPNDFVVLYRTHAQSRAVEEALISAGFPYHIVGGIKFYERKEIKDILAYLKFLTNPADIISFERIYNVPPRGIGAALLEKITKRPSTRAENGTGHSKSQNTNKNSNVDLRKNLKEMTSSKELSKRQHEAIKSFHILLEEIAKEADKSKLTNLIKHVIKSTDYEKYLKETWAPENAEERLENLKELLTVARKYDPPAGGRESCYEGMVRFLEEIALLQDMDRVKNTDNKITLMTTHASKGLEFPVVFIIGLEEGLFPHSRTLFYPDELEEERRLCYVAITRAKEKLILTFTKYRNIFGSTQTNLPSRFLGEIPAHLALFETGGVDFNDEDKIYY</sequence>
<dbReference type="SMART" id="SM00305">
    <property type="entry name" value="HintC"/>
    <property type="match status" value="1"/>
</dbReference>
<evidence type="ECO:0000313" key="15">
    <source>
        <dbReference type="EMBL" id="OGN23174.1"/>
    </source>
</evidence>
<dbReference type="InterPro" id="IPR014017">
    <property type="entry name" value="DNA_helicase_UvrD-like_C"/>
</dbReference>
<name>A0A1F8GCT3_9BACT</name>
<dbReference type="SUPFAM" id="SSF51294">
    <property type="entry name" value="Hedgehog/intein (Hint) domain"/>
    <property type="match status" value="1"/>
</dbReference>
<dbReference type="EC" id="5.6.2.4" evidence="9"/>
<evidence type="ECO:0000259" key="14">
    <source>
        <dbReference type="PROSITE" id="PS51217"/>
    </source>
</evidence>
<dbReference type="PROSITE" id="PS50817">
    <property type="entry name" value="INTEIN_N_TER"/>
    <property type="match status" value="1"/>
</dbReference>
<dbReference type="PROSITE" id="PS51198">
    <property type="entry name" value="UVRD_HELICASE_ATP_BIND"/>
    <property type="match status" value="1"/>
</dbReference>
<dbReference type="PANTHER" id="PTHR11070">
    <property type="entry name" value="UVRD / RECB / PCRA DNA HELICASE FAMILY MEMBER"/>
    <property type="match status" value="1"/>
</dbReference>
<dbReference type="InterPro" id="IPR006141">
    <property type="entry name" value="Intein_N"/>
</dbReference>
<evidence type="ECO:0000259" key="13">
    <source>
        <dbReference type="PROSITE" id="PS51198"/>
    </source>
</evidence>
<keyword evidence="4 11" id="KW-0347">Helicase</keyword>
<dbReference type="CDD" id="cd18807">
    <property type="entry name" value="SF1_C_UvrD"/>
    <property type="match status" value="1"/>
</dbReference>
<feature type="compositionally biased region" description="Polar residues" evidence="12">
    <location>
        <begin position="804"/>
        <end position="823"/>
    </location>
</feature>
<evidence type="ECO:0000256" key="1">
    <source>
        <dbReference type="ARBA" id="ARBA00009922"/>
    </source>
</evidence>
<dbReference type="Pfam" id="PF13361">
    <property type="entry name" value="UvrD_C"/>
    <property type="match status" value="1"/>
</dbReference>
<dbReference type="Gene3D" id="3.40.50.300">
    <property type="entry name" value="P-loop containing nucleotide triphosphate hydrolases"/>
    <property type="match status" value="2"/>
</dbReference>
<dbReference type="AlphaFoldDB" id="A0A1F8GCT3"/>
<dbReference type="EMBL" id="MGKI01000004">
    <property type="protein sequence ID" value="OGN23174.1"/>
    <property type="molecule type" value="Genomic_DNA"/>
</dbReference>
<reference evidence="15 16" key="1">
    <citation type="journal article" date="2016" name="Nat. Commun.">
        <title>Thousands of microbial genomes shed light on interconnected biogeochemical processes in an aquifer system.</title>
        <authorList>
            <person name="Anantharaman K."/>
            <person name="Brown C.T."/>
            <person name="Hug L.A."/>
            <person name="Sharon I."/>
            <person name="Castelle C.J."/>
            <person name="Probst A.J."/>
            <person name="Thomas B.C."/>
            <person name="Singh A."/>
            <person name="Wilkins M.J."/>
            <person name="Karaoz U."/>
            <person name="Brodie E.L."/>
            <person name="Williams K.H."/>
            <person name="Hubbard S.S."/>
            <person name="Banfield J.F."/>
        </authorList>
    </citation>
    <scope>NUCLEOTIDE SEQUENCE [LARGE SCALE GENOMIC DNA]</scope>
</reference>